<dbReference type="EC" id="2.1.1.-" evidence="3"/>
<organism evidence="3 4">
    <name type="scientific">Luteolibacter ambystomatis</name>
    <dbReference type="NCBI Taxonomy" id="2824561"/>
    <lineage>
        <taxon>Bacteria</taxon>
        <taxon>Pseudomonadati</taxon>
        <taxon>Verrucomicrobiota</taxon>
        <taxon>Verrucomicrobiia</taxon>
        <taxon>Verrucomicrobiales</taxon>
        <taxon>Verrucomicrobiaceae</taxon>
        <taxon>Luteolibacter</taxon>
    </lineage>
</organism>
<dbReference type="RefSeq" id="WP_211632073.1">
    <property type="nucleotide sequence ID" value="NZ_CP073100.1"/>
</dbReference>
<dbReference type="Gene3D" id="3.40.50.12710">
    <property type="match status" value="1"/>
</dbReference>
<dbReference type="GO" id="GO:0032259">
    <property type="term" value="P:methylation"/>
    <property type="evidence" value="ECO:0007669"/>
    <property type="project" value="UniProtKB-KW"/>
</dbReference>
<dbReference type="Proteomes" id="UP000676169">
    <property type="component" value="Chromosome"/>
</dbReference>
<dbReference type="EMBL" id="CP073100">
    <property type="protein sequence ID" value="QUE51850.1"/>
    <property type="molecule type" value="Genomic_DNA"/>
</dbReference>
<keyword evidence="1 3" id="KW-0489">Methyltransferase</keyword>
<name>A0A975PFE7_9BACT</name>
<dbReference type="GO" id="GO:0035243">
    <property type="term" value="F:protein-arginine omega-N symmetric methyltransferase activity"/>
    <property type="evidence" value="ECO:0007669"/>
    <property type="project" value="TreeGrafter"/>
</dbReference>
<evidence type="ECO:0000256" key="2">
    <source>
        <dbReference type="ARBA" id="ARBA00022679"/>
    </source>
</evidence>
<protein>
    <submittedName>
        <fullName evidence="3">SAM-dependent methyltransferase</fullName>
        <ecNumber evidence="3">2.1.1.-</ecNumber>
    </submittedName>
</protein>
<dbReference type="SUPFAM" id="SSF53335">
    <property type="entry name" value="S-adenosyl-L-methionine-dependent methyltransferases"/>
    <property type="match status" value="1"/>
</dbReference>
<dbReference type="KEGG" id="lamb:KBB96_02920"/>
<evidence type="ECO:0000313" key="4">
    <source>
        <dbReference type="Proteomes" id="UP000676169"/>
    </source>
</evidence>
<dbReference type="PANTHER" id="PTHR12049">
    <property type="entry name" value="PROTEIN ARGININE METHYLTRANSFERASE NDUFAF7, MITOCHONDRIAL"/>
    <property type="match status" value="1"/>
</dbReference>
<evidence type="ECO:0000256" key="1">
    <source>
        <dbReference type="ARBA" id="ARBA00022603"/>
    </source>
</evidence>
<dbReference type="InterPro" id="IPR003788">
    <property type="entry name" value="NDUFAF7"/>
</dbReference>
<gene>
    <name evidence="3" type="ORF">KBB96_02920</name>
</gene>
<dbReference type="PANTHER" id="PTHR12049:SF7">
    <property type="entry name" value="PROTEIN ARGININE METHYLTRANSFERASE NDUFAF7, MITOCHONDRIAL"/>
    <property type="match status" value="1"/>
</dbReference>
<dbReference type="InterPro" id="IPR038375">
    <property type="entry name" value="NDUFAF7_sf"/>
</dbReference>
<keyword evidence="2 3" id="KW-0808">Transferase</keyword>
<keyword evidence="4" id="KW-1185">Reference proteome</keyword>
<evidence type="ECO:0000313" key="3">
    <source>
        <dbReference type="EMBL" id="QUE51850.1"/>
    </source>
</evidence>
<accession>A0A975PFE7</accession>
<reference evidence="3" key="1">
    <citation type="submission" date="2021-04" db="EMBL/GenBank/DDBJ databases">
        <title>Luteolibacter sp. 32A isolated from the skin of an Anderson's salamander (Ambystoma andersonii).</title>
        <authorList>
            <person name="Spergser J."/>
            <person name="Busse H.-J."/>
        </authorList>
    </citation>
    <scope>NUCLEOTIDE SEQUENCE</scope>
    <source>
        <strain evidence="3">32A</strain>
    </source>
</reference>
<sequence length="327" mass="37078">MPESPALPWPWTDGEALRFDRFMDRALHDPRRGYYARRIRGVGRGGDFTTTPMLSGALARAIAAWIAETGLRNVIEIGPGEGRLAADVMKALPWWTRLRTKLHLVEKSLPLREKQQALLGKSVHWHDTMAEALEACDHSAAIYSNELIDAFPVRRFRRTENGWDELFLLPDGPTEDWQPADKLPCSTSFKQPHAVGQIIEVHESARDWINEWISDWVGSEMLVIDYGDEAETLYHRRPHGTLRGYLMQQRVEGPAVFQHAGRQDLTADVNFTDLDLTVSPWAKEILIMTQRDFLLPHIDPLNPVDEALVDPEGAGSAFKVLRARATF</sequence>
<proteinExistence type="predicted"/>
<dbReference type="Pfam" id="PF02636">
    <property type="entry name" value="Methyltransf_28"/>
    <property type="match status" value="1"/>
</dbReference>
<dbReference type="InterPro" id="IPR029063">
    <property type="entry name" value="SAM-dependent_MTases_sf"/>
</dbReference>
<dbReference type="AlphaFoldDB" id="A0A975PFE7"/>